<feature type="region of interest" description="Disordered" evidence="1">
    <location>
        <begin position="1183"/>
        <end position="1204"/>
    </location>
</feature>
<accession>A0A699GER7</accession>
<sequence>MLHHHCRKQFIAGGGQAHRGRVQREQAAEEHEQHQHARQRRGQQQHVLLRVAQGRHRDILLHGFLVHAGHGQHDEKAGQHLLPEVRRTVGVAGDPAQQAGRMQLRDAVGQAQVQLVQQPARARQQAHHHARGLQGVGPDDGLDTALIRVQQDHGQDRQRGEPERHVHAVEYCDLQDVHDQIQSGRGAERARQDEERCAALVRPRAQPHVEVVVDRGELQAVIQRQQNEGHGNVAEHVAEDHLQIAEAALPHGARHADEGDARQRGAHHAEGDHYPVAALVADEKAVVGGVARSPPGHGQQHGKISEHEREQGNGGHGGGVSHSMGPPIYTVRHGRSSLPVPINNLTMLWRFPANSVAPSDVGHTMTLEKTGEWRLDTGTWHVHDLADGNDGPQLVRTRLGHDVAPELQPADIAALMRTRGVAGAAGAQAGTALYPPEFRHSPVTGAALAAVPGPARAWIPPFGARPVRSVTQANVVGLRQSAAPLHLHAKAGYHAETDPAARMPLPPSGDYQFFSSRFGTHGNGLLALDPEKGSLFAWLPASARWAPLHGAGGAQGTDGIFLAESGLPHAAWRAELHQDFNSRLFVATDAGLACVTPDLAALQYAVRYAGDGPAVGAPLVFQDQVWAPVQQGIDGVALTGMDADGQPGAPVLLANVPPLRDMGAPVSYGRTAIWPCAAGQLVLQRKPDGGFAAQFIAWPPGLAPQFAFGSPYLARDGDLWQLCFDSHQGTYAYVALGKTTVEIQPAQGPRLSSGAMNYRFATKHHQAPWDEPEHGDDGATSAVVIPLLEVGPRSTIGVKFSSTAAVADTLRLTERMRVQLVWDDNDGETVFNTSVLPQPWALRLIDGPDAGGTVARRHPAGIPGAELGLDGAVLCRRPFAAQTAGGGRGAGGRRRGRHRAHAGVQPGHHRQRVAARAGQRERRGQRGAAAGAADLGAQGQPAGRGAGRYRLPGSGDQDHHRLVQGGARHRLDIHQQQEQSRQRSGHGCAQPRVLPPAAPGAVDRQDRGVSAQDARAGQAVRGPGADGVRAGVRPAGCGRARPHPGQRPPAAGAHAPARAPETGGPGRAAHRARTPAGRAQYACQSGQRRPHAGARCRCRRAGAHGAAQGHAAKPVLSVCHRPRRSRRHAHRRPPSAAGAGGPGRHRQPGARCAPGRRCAVPPAGGASAVAVVEPGACRHGQAGAAADARDAQPGSAKADPAASVQCRDAGAVPRRPDLRSAAAARQRAQLARRGAAARARAVSAVAGAGDGGGRAGPAGRRRPVCRTGHAQQALSRARGRRHASSGRQAVQDRGGARYRRRAGRRTAPRPRQARGDKPDGPRFIQRQRRLLAARPGRGRQNRAGGQLGQLGHHRRRERRARAGRRGRHVLARPAGGRRHPAGAVHRVLLCQERICQHAGGQARAAQQGQCGRLVVVHLPGRRVHGRGAGGRQCRQVHGAADHRTAGGAVPAGAGTDHRPAPHAVYRHRRHRHGSADARAAPHPQHAVGRQWRAHPGGKPGGFPDCPVHPVRPRHGRRDRQRPRPGRRSAVRAGQVFRRRKDRRGVRHGQVQPRRRRAGTLSAHQGLAVAHAAQDPRARHRPVQGRRPDPRRLAPVPVRQVRQGARQDPPQAQDPQGQPVARAAVEPAGPAHGNEQIPHRDRGFGGGRHRFRRVSRHGPAGALAGQDRSGQCRRGTDAVPAHRLRGRQQGAHRGQRLCRADGTGIGHAGQQRLRGALGCVRPAGAAARTVQRSLPGGLRQPGAAAHQGHQGRLPHGGRRPVRGLRATLDTRQEARHDEQAHRWAGAMLKAFFGVGGSDLGSNRATDKQRDEFMGAQMALRPFTFSDFPEFSDRGVELKRSNGDFLDYQIVEDLLQDKGGLLLAGVEQRVNGRIDAIRNGFDRKEWPVQVRDAVKLLERDAVRDQDSTADTTEDRVAKRRRELLEKIKQGVRDQLYAYLDNKEFGGLEYVLSLVEQIKDRLEAPGSGLMPALAVNAERYREIKEAVRTREYERLLTNLEQTRGGLFGGGEKQAVAVMDHLRIEIANALKFHLRAKAADEAVILMQDLSNWLGRKTGVDAQGRAIWSGLVGELQAGREAVLDMLAQLQLANTILQQDLNSDHATLIAIPSSTPIQPLPGALQLREWADEAFRDLGGSKTLFPMLADAAERTTLLVKVKRMAERQLSLATAVEGDAPRTDPLIEALDQMSATERLDRFRKLLACAMPWIDANLSGDFTVRADQFKCFIGVANADVFERKFRAELEACVPTQAGITAGQLSIVETGTPGRAVCYCELSGVPMTVLRGLEGWRTSYRKEAEKSPTHTHIDSTQFSHPIVPTTDELNRLAEDFKQFLMAVMLGVLTRSHQRIVPPGQYQFAVARGDLRRIGNERAIRQNGLPANYRDAIVARVQERLSELDGMQTVALAALASYYETAVYTSKLVDDATGSQYERKGFASALAGEAKRELHDKARRKGLTDSEIGRYDERLIDQLKSWTNVVPDSDEDAYDWEVREPGEDGLPRLKYTLKPEMLEAGRIDALLGAGAAAGAAVGVATAMPAMPAIPAIPAPGAVPPPLGGLPPAPEHQYHLGVNGQQFGPYTAQQVVQMALASQIVPARTKVWRQGLAAWVDLPQLPELMMLLPAAAPPLSPAMPPPLA</sequence>
<feature type="region of interest" description="Disordered" evidence="1">
    <location>
        <begin position="1733"/>
        <end position="1760"/>
    </location>
</feature>
<feature type="region of interest" description="Disordered" evidence="1">
    <location>
        <begin position="292"/>
        <end position="324"/>
    </location>
</feature>
<evidence type="ECO:0000313" key="3">
    <source>
        <dbReference type="EMBL" id="GEU28384.1"/>
    </source>
</evidence>
<feature type="compositionally biased region" description="Basic residues" evidence="1">
    <location>
        <begin position="891"/>
        <end position="913"/>
    </location>
</feature>
<feature type="region of interest" description="Disordered" evidence="1">
    <location>
        <begin position="1243"/>
        <end position="1365"/>
    </location>
</feature>
<protein>
    <recommendedName>
        <fullName evidence="2">GYF domain-containing protein</fullName>
    </recommendedName>
</protein>
<feature type="domain" description="GYF" evidence="2">
    <location>
        <begin position="2562"/>
        <end position="2612"/>
    </location>
</feature>
<proteinExistence type="predicted"/>
<evidence type="ECO:0000256" key="1">
    <source>
        <dbReference type="SAM" id="MobiDB-lite"/>
    </source>
</evidence>
<evidence type="ECO:0000259" key="2">
    <source>
        <dbReference type="Pfam" id="PF14237"/>
    </source>
</evidence>
<feature type="compositionally biased region" description="Low complexity" evidence="1">
    <location>
        <begin position="1048"/>
        <end position="1060"/>
    </location>
</feature>
<feature type="compositionally biased region" description="Basic residues" evidence="1">
    <location>
        <begin position="1536"/>
        <end position="1557"/>
    </location>
</feature>
<feature type="region of interest" description="Disordered" evidence="1">
    <location>
        <begin position="1471"/>
        <end position="1647"/>
    </location>
</feature>
<feature type="region of interest" description="Disordered" evidence="1">
    <location>
        <begin position="882"/>
        <end position="961"/>
    </location>
</feature>
<feature type="compositionally biased region" description="Basic residues" evidence="1">
    <location>
        <begin position="1296"/>
        <end position="1312"/>
    </location>
</feature>
<gene>
    <name evidence="3" type="ORF">Tci_000362</name>
</gene>
<feature type="region of interest" description="Disordered" evidence="1">
    <location>
        <begin position="1104"/>
        <end position="1155"/>
    </location>
</feature>
<dbReference type="EMBL" id="BKCJ010000005">
    <property type="protein sequence ID" value="GEU28384.1"/>
    <property type="molecule type" value="Genomic_DNA"/>
</dbReference>
<feature type="compositionally biased region" description="Basic residues" evidence="1">
    <location>
        <begin position="1120"/>
        <end position="1133"/>
    </location>
</feature>
<comment type="caution">
    <text evidence="3">The sequence shown here is derived from an EMBL/GenBank/DDBJ whole genome shotgun (WGS) entry which is preliminary data.</text>
</comment>
<feature type="compositionally biased region" description="Basic residues" evidence="1">
    <location>
        <begin position="1510"/>
        <end position="1529"/>
    </location>
</feature>
<feature type="compositionally biased region" description="Low complexity" evidence="1">
    <location>
        <begin position="1601"/>
        <end position="1618"/>
    </location>
</feature>
<feature type="region of interest" description="Disordered" evidence="1">
    <location>
        <begin position="973"/>
        <end position="1091"/>
    </location>
</feature>
<feature type="compositionally biased region" description="Low complexity" evidence="1">
    <location>
        <begin position="1183"/>
        <end position="1196"/>
    </location>
</feature>
<feature type="compositionally biased region" description="Low complexity" evidence="1">
    <location>
        <begin position="926"/>
        <end position="943"/>
    </location>
</feature>
<feature type="compositionally biased region" description="Basic residues" evidence="1">
    <location>
        <begin position="1351"/>
        <end position="1365"/>
    </location>
</feature>
<organism evidence="3">
    <name type="scientific">Tanacetum cinerariifolium</name>
    <name type="common">Dalmatian daisy</name>
    <name type="synonym">Chrysanthemum cinerariifolium</name>
    <dbReference type="NCBI Taxonomy" id="118510"/>
    <lineage>
        <taxon>Eukaryota</taxon>
        <taxon>Viridiplantae</taxon>
        <taxon>Streptophyta</taxon>
        <taxon>Embryophyta</taxon>
        <taxon>Tracheophyta</taxon>
        <taxon>Spermatophyta</taxon>
        <taxon>Magnoliopsida</taxon>
        <taxon>eudicotyledons</taxon>
        <taxon>Gunneridae</taxon>
        <taxon>Pentapetalae</taxon>
        <taxon>asterids</taxon>
        <taxon>campanulids</taxon>
        <taxon>Asterales</taxon>
        <taxon>Asteraceae</taxon>
        <taxon>Asteroideae</taxon>
        <taxon>Anthemideae</taxon>
        <taxon>Anthemidinae</taxon>
        <taxon>Tanacetum</taxon>
    </lineage>
</organism>
<dbReference type="Pfam" id="PF14237">
    <property type="entry name" value="GYF_2"/>
    <property type="match status" value="1"/>
</dbReference>
<name>A0A699GER7_TANCI</name>
<reference evidence="3" key="1">
    <citation type="journal article" date="2019" name="Sci. Rep.">
        <title>Draft genome of Tanacetum cinerariifolium, the natural source of mosquito coil.</title>
        <authorList>
            <person name="Yamashiro T."/>
            <person name="Shiraishi A."/>
            <person name="Satake H."/>
            <person name="Nakayama K."/>
        </authorList>
    </citation>
    <scope>NUCLEOTIDE SEQUENCE</scope>
</reference>
<dbReference type="InterPro" id="IPR025640">
    <property type="entry name" value="GYF_2"/>
</dbReference>
<feature type="compositionally biased region" description="Basic residues" evidence="1">
    <location>
        <begin position="1325"/>
        <end position="1340"/>
    </location>
</feature>